<sequence length="358" mass="37581">MSNLSTIPTTQRAAVIIAFGVPVQVYTEHPVPAPGALKPGQCLVRMDVSGVCHSDLHIQKGEWGSRTPPLIGGHEGIGSIVALAQGTVPTPGFDLGSRVGVKWSAEACGRCELCRRGYESLCNARLLSGHTTDGTFSEYVVASVNHVVPIPDGVSSEAAVAVMCAGTTVYRGLKESNTKVGDWIVIPGAGGGLGHLAIQYAVAKGLRVLAIDTGDEKRAACLALGAEKWLDFKESTSIVKDVVAACDGIGPHAALVTSPIGRAYDEAIMYLRPTGTLVGIGMPSTSFNLQTPFAVIVAKCLHIVGSVLGSLQDAVEALDLVARQKVAAQCQLRKLEDINEIFEEMESGRLVGRAVIKF</sequence>
<organism evidence="1 2">
    <name type="scientific">Auriscalpium vulgare</name>
    <dbReference type="NCBI Taxonomy" id="40419"/>
    <lineage>
        <taxon>Eukaryota</taxon>
        <taxon>Fungi</taxon>
        <taxon>Dikarya</taxon>
        <taxon>Basidiomycota</taxon>
        <taxon>Agaricomycotina</taxon>
        <taxon>Agaricomycetes</taxon>
        <taxon>Russulales</taxon>
        <taxon>Auriscalpiaceae</taxon>
        <taxon>Auriscalpium</taxon>
    </lineage>
</organism>
<dbReference type="EMBL" id="MU275916">
    <property type="protein sequence ID" value="KAI0046842.1"/>
    <property type="molecule type" value="Genomic_DNA"/>
</dbReference>
<protein>
    <submittedName>
        <fullName evidence="1">Mannitol-1-phosphate dehydrogenase MPDH1</fullName>
    </submittedName>
</protein>
<keyword evidence="2" id="KW-1185">Reference proteome</keyword>
<evidence type="ECO:0000313" key="1">
    <source>
        <dbReference type="EMBL" id="KAI0046842.1"/>
    </source>
</evidence>
<accession>A0ACB8RSN0</accession>
<evidence type="ECO:0000313" key="2">
    <source>
        <dbReference type="Proteomes" id="UP000814033"/>
    </source>
</evidence>
<reference evidence="1" key="1">
    <citation type="submission" date="2021-02" db="EMBL/GenBank/DDBJ databases">
        <authorList>
            <consortium name="DOE Joint Genome Institute"/>
            <person name="Ahrendt S."/>
            <person name="Looney B.P."/>
            <person name="Miyauchi S."/>
            <person name="Morin E."/>
            <person name="Drula E."/>
            <person name="Courty P.E."/>
            <person name="Chicoki N."/>
            <person name="Fauchery L."/>
            <person name="Kohler A."/>
            <person name="Kuo A."/>
            <person name="Labutti K."/>
            <person name="Pangilinan J."/>
            <person name="Lipzen A."/>
            <person name="Riley R."/>
            <person name="Andreopoulos W."/>
            <person name="He G."/>
            <person name="Johnson J."/>
            <person name="Barry K.W."/>
            <person name="Grigoriev I.V."/>
            <person name="Nagy L."/>
            <person name="Hibbett D."/>
            <person name="Henrissat B."/>
            <person name="Matheny P.B."/>
            <person name="Labbe J."/>
            <person name="Martin F."/>
        </authorList>
    </citation>
    <scope>NUCLEOTIDE SEQUENCE</scope>
    <source>
        <strain evidence="1">FP105234-sp</strain>
    </source>
</reference>
<name>A0ACB8RSN0_9AGAM</name>
<proteinExistence type="predicted"/>
<reference evidence="1" key="2">
    <citation type="journal article" date="2022" name="New Phytol.">
        <title>Evolutionary transition to the ectomycorrhizal habit in the genomes of a hyperdiverse lineage of mushroom-forming fungi.</title>
        <authorList>
            <person name="Looney B."/>
            <person name="Miyauchi S."/>
            <person name="Morin E."/>
            <person name="Drula E."/>
            <person name="Courty P.E."/>
            <person name="Kohler A."/>
            <person name="Kuo A."/>
            <person name="LaButti K."/>
            <person name="Pangilinan J."/>
            <person name="Lipzen A."/>
            <person name="Riley R."/>
            <person name="Andreopoulos W."/>
            <person name="He G."/>
            <person name="Johnson J."/>
            <person name="Nolan M."/>
            <person name="Tritt A."/>
            <person name="Barry K.W."/>
            <person name="Grigoriev I.V."/>
            <person name="Nagy L.G."/>
            <person name="Hibbett D."/>
            <person name="Henrissat B."/>
            <person name="Matheny P.B."/>
            <person name="Labbe J."/>
            <person name="Martin F.M."/>
        </authorList>
    </citation>
    <scope>NUCLEOTIDE SEQUENCE</scope>
    <source>
        <strain evidence="1">FP105234-sp</strain>
    </source>
</reference>
<comment type="caution">
    <text evidence="1">The sequence shown here is derived from an EMBL/GenBank/DDBJ whole genome shotgun (WGS) entry which is preliminary data.</text>
</comment>
<dbReference type="Proteomes" id="UP000814033">
    <property type="component" value="Unassembled WGS sequence"/>
</dbReference>
<gene>
    <name evidence="1" type="ORF">FA95DRAFT_1559701</name>
</gene>